<protein>
    <submittedName>
        <fullName evidence="2">Uncharacterized protein</fullName>
    </submittedName>
</protein>
<reference evidence="2 3" key="1">
    <citation type="submission" date="2014-04" db="EMBL/GenBank/DDBJ databases">
        <title>Genome assembly of Hyalangium minutum DSM 14724.</title>
        <authorList>
            <person name="Sharma G."/>
            <person name="Subramanian S."/>
        </authorList>
    </citation>
    <scope>NUCLEOTIDE SEQUENCE [LARGE SCALE GENOMIC DNA]</scope>
    <source>
        <strain evidence="2 3">DSM 14724</strain>
    </source>
</reference>
<evidence type="ECO:0000313" key="2">
    <source>
        <dbReference type="EMBL" id="KFE60809.1"/>
    </source>
</evidence>
<feature type="region of interest" description="Disordered" evidence="1">
    <location>
        <begin position="1"/>
        <end position="24"/>
    </location>
</feature>
<dbReference type="STRING" id="394096.DB31_4722"/>
<sequence length="275" mass="29478">MRLTSAAAATPVAPRAEVSKSAVEPKSLTPLKTAEFKPLPGQLRDEFRCGIGPGGCFPAPQHPSIPFPLPFPRPGDADGRTQGRQLHDIAEGVRNGSITSQEAERLLQQQESISKATDKAMADGKLTTAEKLQLRAMQAQADLSIYQAGHNGQRDLGARWDSGAQTQAAQIDRIANGRANGNITANEATGLLDQQEQIADVRGDFGGWLGDMVTNFMQHVADGNISFHNLKGDQDKWGPYPVPTLPLPSRPLPPGLNQPLNTRPALELFRGTIAG</sequence>
<evidence type="ECO:0000256" key="1">
    <source>
        <dbReference type="SAM" id="MobiDB-lite"/>
    </source>
</evidence>
<keyword evidence="3" id="KW-1185">Reference proteome</keyword>
<dbReference type="AlphaFoldDB" id="A0A085VZE6"/>
<accession>A0A085VZE6</accession>
<proteinExistence type="predicted"/>
<dbReference type="PATRIC" id="fig|394096.3.peg.8453"/>
<gene>
    <name evidence="2" type="ORF">DB31_4722</name>
</gene>
<comment type="caution">
    <text evidence="2">The sequence shown here is derived from an EMBL/GenBank/DDBJ whole genome shotgun (WGS) entry which is preliminary data.</text>
</comment>
<feature type="compositionally biased region" description="Low complexity" evidence="1">
    <location>
        <begin position="1"/>
        <end position="16"/>
    </location>
</feature>
<dbReference type="RefSeq" id="WP_044198784.1">
    <property type="nucleotide sequence ID" value="NZ_JMCB01000028.1"/>
</dbReference>
<dbReference type="EMBL" id="JMCB01000028">
    <property type="protein sequence ID" value="KFE60809.1"/>
    <property type="molecule type" value="Genomic_DNA"/>
</dbReference>
<evidence type="ECO:0000313" key="3">
    <source>
        <dbReference type="Proteomes" id="UP000028725"/>
    </source>
</evidence>
<name>A0A085VZE6_9BACT</name>
<organism evidence="2 3">
    <name type="scientific">Hyalangium minutum</name>
    <dbReference type="NCBI Taxonomy" id="394096"/>
    <lineage>
        <taxon>Bacteria</taxon>
        <taxon>Pseudomonadati</taxon>
        <taxon>Myxococcota</taxon>
        <taxon>Myxococcia</taxon>
        <taxon>Myxococcales</taxon>
        <taxon>Cystobacterineae</taxon>
        <taxon>Archangiaceae</taxon>
        <taxon>Hyalangium</taxon>
    </lineage>
</organism>
<dbReference type="Proteomes" id="UP000028725">
    <property type="component" value="Unassembled WGS sequence"/>
</dbReference>